<accession>A0ABY5YF63</accession>
<dbReference type="PIRSF" id="PIRSF015592">
    <property type="entry name" value="Prld-crbxl_pptds"/>
    <property type="match status" value="1"/>
</dbReference>
<evidence type="ECO:0000256" key="3">
    <source>
        <dbReference type="ARBA" id="ARBA00004496"/>
    </source>
</evidence>
<dbReference type="PRINTS" id="PR00706">
    <property type="entry name" value="PYROGLUPTASE"/>
</dbReference>
<evidence type="ECO:0000256" key="8">
    <source>
        <dbReference type="ARBA" id="ARBA00022807"/>
    </source>
</evidence>
<evidence type="ECO:0000313" key="11">
    <source>
        <dbReference type="EMBL" id="UWX62811.1"/>
    </source>
</evidence>
<dbReference type="InterPro" id="IPR000816">
    <property type="entry name" value="Peptidase_C15"/>
</dbReference>
<keyword evidence="6" id="KW-0645">Protease</keyword>
<dbReference type="GO" id="GO:0016920">
    <property type="term" value="F:pyroglutamyl-peptidase activity"/>
    <property type="evidence" value="ECO:0007669"/>
    <property type="project" value="UniProtKB-EC"/>
</dbReference>
<reference evidence="11" key="1">
    <citation type="submission" date="2022-09" db="EMBL/GenBank/DDBJ databases">
        <title>genome sequence of Deinococcus rubellus.</title>
        <authorList>
            <person name="Srinivasan S."/>
        </authorList>
    </citation>
    <scope>NUCLEOTIDE SEQUENCE</scope>
    <source>
        <strain evidence="11">Ant6</strain>
    </source>
</reference>
<evidence type="ECO:0000256" key="9">
    <source>
        <dbReference type="PROSITE-ProRule" id="PRU10076"/>
    </source>
</evidence>
<dbReference type="Pfam" id="PF01470">
    <property type="entry name" value="Peptidase_C15"/>
    <property type="match status" value="1"/>
</dbReference>
<comment type="subcellular location">
    <subcellularLocation>
        <location evidence="3">Cytoplasm</location>
    </subcellularLocation>
</comment>
<evidence type="ECO:0000256" key="5">
    <source>
        <dbReference type="ARBA" id="ARBA00022490"/>
    </source>
</evidence>
<evidence type="ECO:0000256" key="6">
    <source>
        <dbReference type="ARBA" id="ARBA00022670"/>
    </source>
</evidence>
<dbReference type="EC" id="3.4.19.3" evidence="9"/>
<dbReference type="SUPFAM" id="SSF53182">
    <property type="entry name" value="Pyrrolidone carboxyl peptidase (pyroglutamate aminopeptidase)"/>
    <property type="match status" value="1"/>
</dbReference>
<dbReference type="InterPro" id="IPR033694">
    <property type="entry name" value="PGPEP1_Cys_AS"/>
</dbReference>
<keyword evidence="12" id="KW-1185">Reference proteome</keyword>
<dbReference type="PANTHER" id="PTHR23402:SF1">
    <property type="entry name" value="PYROGLUTAMYL-PEPTIDASE I"/>
    <property type="match status" value="1"/>
</dbReference>
<keyword evidence="7 11" id="KW-0378">Hydrolase</keyword>
<dbReference type="Proteomes" id="UP001060261">
    <property type="component" value="Chromosome"/>
</dbReference>
<protein>
    <recommendedName>
        <fullName evidence="9">Pyroglutamyl-peptidase I</fullName>
        <ecNumber evidence="9">3.4.19.3</ecNumber>
    </recommendedName>
</protein>
<dbReference type="EMBL" id="CP104213">
    <property type="protein sequence ID" value="UWX62811.1"/>
    <property type="molecule type" value="Genomic_DNA"/>
</dbReference>
<proteinExistence type="inferred from homology"/>
<keyword evidence="5" id="KW-0963">Cytoplasm</keyword>
<dbReference type="Gene3D" id="3.40.630.20">
    <property type="entry name" value="Peptidase C15, pyroglutamyl peptidase I-like"/>
    <property type="match status" value="1"/>
</dbReference>
<evidence type="ECO:0000256" key="7">
    <source>
        <dbReference type="ARBA" id="ARBA00022801"/>
    </source>
</evidence>
<evidence type="ECO:0000313" key="12">
    <source>
        <dbReference type="Proteomes" id="UP001060261"/>
    </source>
</evidence>
<feature type="active site" evidence="10">
    <location>
        <position position="143"/>
    </location>
</feature>
<dbReference type="InterPro" id="IPR033693">
    <property type="entry name" value="PGPEP1_Glu_AS"/>
</dbReference>
<dbReference type="PROSITE" id="PS01333">
    <property type="entry name" value="PYRASE_GLU"/>
    <property type="match status" value="1"/>
</dbReference>
<gene>
    <name evidence="11" type="ORF">N0D28_08495</name>
</gene>
<dbReference type="InterPro" id="IPR016125">
    <property type="entry name" value="Peptidase_C15-like"/>
</dbReference>
<organism evidence="11 12">
    <name type="scientific">Deinococcus rubellus</name>
    <dbReference type="NCBI Taxonomy" id="1889240"/>
    <lineage>
        <taxon>Bacteria</taxon>
        <taxon>Thermotogati</taxon>
        <taxon>Deinococcota</taxon>
        <taxon>Deinococci</taxon>
        <taxon>Deinococcales</taxon>
        <taxon>Deinococcaceae</taxon>
        <taxon>Deinococcus</taxon>
    </lineage>
</organism>
<dbReference type="InterPro" id="IPR036440">
    <property type="entry name" value="Peptidase_C15-like_sf"/>
</dbReference>
<dbReference type="RefSeq" id="WP_260559106.1">
    <property type="nucleotide sequence ID" value="NZ_BAABEC010000071.1"/>
</dbReference>
<evidence type="ECO:0000256" key="10">
    <source>
        <dbReference type="PROSITE-ProRule" id="PRU10077"/>
    </source>
</evidence>
<keyword evidence="8" id="KW-0788">Thiol protease</keyword>
<dbReference type="PANTHER" id="PTHR23402">
    <property type="entry name" value="PROTEASE FAMILY C15 PYROGLUTAMYL-PEPTIDASE I-RELATED"/>
    <property type="match status" value="1"/>
</dbReference>
<comment type="catalytic activity">
    <reaction evidence="1 9">
        <text>Release of an N-terminal pyroglutamyl group from a polypeptide, the second amino acid generally not being Pro.</text>
        <dbReference type="EC" id="3.4.19.3"/>
    </reaction>
</comment>
<evidence type="ECO:0000256" key="4">
    <source>
        <dbReference type="ARBA" id="ARBA00006641"/>
    </source>
</evidence>
<dbReference type="CDD" id="cd00501">
    <property type="entry name" value="Peptidase_C15"/>
    <property type="match status" value="1"/>
</dbReference>
<sequence>MNRILLTGFEAFGDHPSNPTLTALSAFGNQQIAGAQVFTQALPVNAASMPEVLAQVLKRVQPHAVLLTGLAAGRVQLSLERVALNVLDFRIPDNAGASFQDRELCSGGPDAYLSTLPLRAILSAWREAGVPGYVSDTAGLYLCNQAMYLARHQLGPGVPCGFLHVPADETLALFQPPGRPLLPYLPQSEINRGIGLALDALAAGLTSL</sequence>
<name>A0ABY5YF63_9DEIO</name>
<evidence type="ECO:0000256" key="1">
    <source>
        <dbReference type="ARBA" id="ARBA00001770"/>
    </source>
</evidence>
<comment type="function">
    <text evidence="2">Removes 5-oxoproline from various penultimate amino acid residues except L-proline.</text>
</comment>
<evidence type="ECO:0000256" key="2">
    <source>
        <dbReference type="ARBA" id="ARBA00002280"/>
    </source>
</evidence>
<comment type="similarity">
    <text evidence="4">Belongs to the peptidase C15 family.</text>
</comment>
<dbReference type="PROSITE" id="PS01334">
    <property type="entry name" value="PYRASE_CYS"/>
    <property type="match status" value="1"/>
</dbReference>
<feature type="active site" evidence="9">
    <location>
        <position position="80"/>
    </location>
</feature>